<dbReference type="InterPro" id="IPR019109">
    <property type="entry name" value="MamF_MmsF"/>
</dbReference>
<evidence type="ECO:0000313" key="7">
    <source>
        <dbReference type="Proteomes" id="UP000181936"/>
    </source>
</evidence>
<keyword evidence="2 5" id="KW-0812">Transmembrane</keyword>
<name>A0A1L3MX43_9BACI</name>
<dbReference type="Proteomes" id="UP000181936">
    <property type="component" value="Chromosome"/>
</dbReference>
<organism evidence="6 7">
    <name type="scientific">Bacillus weihaiensis</name>
    <dbReference type="NCBI Taxonomy" id="1547283"/>
    <lineage>
        <taxon>Bacteria</taxon>
        <taxon>Bacillati</taxon>
        <taxon>Bacillota</taxon>
        <taxon>Bacilli</taxon>
        <taxon>Bacillales</taxon>
        <taxon>Bacillaceae</taxon>
        <taxon>Bacillus</taxon>
    </lineage>
</organism>
<feature type="transmembrane region" description="Helical" evidence="5">
    <location>
        <begin position="12"/>
        <end position="31"/>
    </location>
</feature>
<keyword evidence="3 5" id="KW-1133">Transmembrane helix</keyword>
<dbReference type="STRING" id="1547283.A9C19_02055"/>
<evidence type="ECO:0000256" key="3">
    <source>
        <dbReference type="ARBA" id="ARBA00022989"/>
    </source>
</evidence>
<evidence type="ECO:0000313" key="6">
    <source>
        <dbReference type="EMBL" id="APH06919.1"/>
    </source>
</evidence>
<evidence type="ECO:0000256" key="4">
    <source>
        <dbReference type="ARBA" id="ARBA00023136"/>
    </source>
</evidence>
<feature type="transmembrane region" description="Helical" evidence="5">
    <location>
        <begin position="72"/>
        <end position="98"/>
    </location>
</feature>
<evidence type="ECO:0000256" key="5">
    <source>
        <dbReference type="SAM" id="Phobius"/>
    </source>
</evidence>
<sequence>MDKTNKFVASLNYFSVFFAPFLLPIAIYFIADHHEVKEHAKKALISHIVPFLSIVGLIIIGLFSMFSNPTEATFFTVFFIGMVLAGLINLIVVIWNIVKGIKLLMSV</sequence>
<evidence type="ECO:0000256" key="2">
    <source>
        <dbReference type="ARBA" id="ARBA00022692"/>
    </source>
</evidence>
<accession>A0A1L3MX43</accession>
<evidence type="ECO:0000256" key="1">
    <source>
        <dbReference type="ARBA" id="ARBA00004141"/>
    </source>
</evidence>
<reference evidence="6 7" key="1">
    <citation type="journal article" date="2016" name="Sci. Rep.">
        <title>Complete genome sequence and transcriptomic analysis of a novel marine strain Bacillus weihaiensis reveals the mechanism of brown algae degradation.</title>
        <authorList>
            <person name="Zhu Y."/>
            <person name="Chen P."/>
            <person name="Bao Y."/>
            <person name="Men Y."/>
            <person name="Zeng Y."/>
            <person name="Yang J."/>
            <person name="Sun J."/>
            <person name="Sun Y."/>
        </authorList>
    </citation>
    <scope>NUCLEOTIDE SEQUENCE [LARGE SCALE GENOMIC DNA]</scope>
    <source>
        <strain evidence="6 7">Alg07</strain>
    </source>
</reference>
<dbReference type="EMBL" id="CP016020">
    <property type="protein sequence ID" value="APH06919.1"/>
    <property type="molecule type" value="Genomic_DNA"/>
</dbReference>
<dbReference type="KEGG" id="bwh:A9C19_02055"/>
<gene>
    <name evidence="6" type="ORF">A9C19_02055</name>
</gene>
<dbReference type="AlphaFoldDB" id="A0A1L3MX43"/>
<keyword evidence="7" id="KW-1185">Reference proteome</keyword>
<proteinExistence type="predicted"/>
<protein>
    <recommendedName>
        <fullName evidence="8">DUF4870 domain-containing protein</fullName>
    </recommendedName>
</protein>
<evidence type="ECO:0008006" key="8">
    <source>
        <dbReference type="Google" id="ProtNLM"/>
    </source>
</evidence>
<comment type="subcellular location">
    <subcellularLocation>
        <location evidence="1">Membrane</location>
        <topology evidence="1">Multi-pass membrane protein</topology>
    </subcellularLocation>
</comment>
<feature type="transmembrane region" description="Helical" evidence="5">
    <location>
        <begin position="43"/>
        <end position="66"/>
    </location>
</feature>
<dbReference type="Pfam" id="PF09685">
    <property type="entry name" value="MamF_MmsF"/>
    <property type="match status" value="1"/>
</dbReference>
<keyword evidence="4 5" id="KW-0472">Membrane</keyword>